<dbReference type="OrthoDB" id="3552530at2759"/>
<dbReference type="STRING" id="91626.A0A0C9LX24"/>
<evidence type="ECO:0000313" key="2">
    <source>
        <dbReference type="EMBL" id="GAN09530.1"/>
    </source>
</evidence>
<comment type="similarity">
    <text evidence="1">Belongs to the helicase family. RecQ subfamily.</text>
</comment>
<proteinExistence type="inferred from homology"/>
<dbReference type="EMBL" id="DF836562">
    <property type="protein sequence ID" value="GAN09530.1"/>
    <property type="molecule type" value="Genomic_DNA"/>
</dbReference>
<dbReference type="GO" id="GO:0005694">
    <property type="term" value="C:chromosome"/>
    <property type="evidence" value="ECO:0007669"/>
    <property type="project" value="TreeGrafter"/>
</dbReference>
<dbReference type="PANTHER" id="PTHR13710:SF149">
    <property type="entry name" value="ATP-DEPENDENT DNA HELICASE TLH2"/>
    <property type="match status" value="1"/>
</dbReference>
<gene>
    <name evidence="2" type="ORF">MAM1_0273d09060</name>
</gene>
<reference evidence="2" key="1">
    <citation type="submission" date="2014-09" db="EMBL/GenBank/DDBJ databases">
        <title>Draft genome sequence of an oleaginous Mucoromycotina fungus Mucor ambiguus NBRC6742.</title>
        <authorList>
            <person name="Takeda I."/>
            <person name="Yamane N."/>
            <person name="Morita T."/>
            <person name="Tamano K."/>
            <person name="Machida M."/>
            <person name="Baker S."/>
            <person name="Koike H."/>
        </authorList>
    </citation>
    <scope>NUCLEOTIDE SEQUENCE</scope>
    <source>
        <strain evidence="2">NBRC 6742</strain>
    </source>
</reference>
<dbReference type="Proteomes" id="UP000053815">
    <property type="component" value="Unassembled WGS sequence"/>
</dbReference>
<organism evidence="2">
    <name type="scientific">Mucor ambiguus</name>
    <dbReference type="NCBI Taxonomy" id="91626"/>
    <lineage>
        <taxon>Eukaryota</taxon>
        <taxon>Fungi</taxon>
        <taxon>Fungi incertae sedis</taxon>
        <taxon>Mucoromycota</taxon>
        <taxon>Mucoromycotina</taxon>
        <taxon>Mucoromycetes</taxon>
        <taxon>Mucorales</taxon>
        <taxon>Mucorineae</taxon>
        <taxon>Mucoraceae</taxon>
        <taxon>Mucor</taxon>
    </lineage>
</organism>
<dbReference type="GO" id="GO:0009378">
    <property type="term" value="F:four-way junction helicase activity"/>
    <property type="evidence" value="ECO:0007669"/>
    <property type="project" value="TreeGrafter"/>
</dbReference>
<evidence type="ECO:0000313" key="3">
    <source>
        <dbReference type="Proteomes" id="UP000053815"/>
    </source>
</evidence>
<dbReference type="GO" id="GO:0043138">
    <property type="term" value="F:3'-5' DNA helicase activity"/>
    <property type="evidence" value="ECO:0007669"/>
    <property type="project" value="TreeGrafter"/>
</dbReference>
<dbReference type="GO" id="GO:0005737">
    <property type="term" value="C:cytoplasm"/>
    <property type="evidence" value="ECO:0007669"/>
    <property type="project" value="TreeGrafter"/>
</dbReference>
<keyword evidence="3" id="KW-1185">Reference proteome</keyword>
<sequence>MTSTSNFGKEALEHVQVTRDNAFVRITGIMRQTEVFGADQPTIPKIIWSATSNYRSLYYNGHEISISSISRLLLSLKDQANVIMRNGLLLGGNVPCLGDPIDEDNTEYVDKMSSERIGYSFLNDIENQVLDCCQAIRRYAIGVLNAHNTNEQQRKVSNYILYLFVCNGEVLTSPQLGNHLARETLKTLSVEFRLNAYRHIAIAFMSVHIQHFINANQIEDVVDYDVPVDLLRGRAVATDQGSSLLFHQQGSHTMQVANQVYAFSSNDFGYLSKDNILNYFLCSLEWQLLLGTEMGELEKQALRQQKPNPINLETTVRDIATIPRKKRILINGHSVNIGSNSYCGAVNDEDQEVNTEVTLDHVKALGSFYDSSHASFKFVEQAKAIAMMLVNILFVAVENCGSAGLRNYLNALNNEGGLSRMVFDQVHLTITASAWRFSMSYAYTVRQQKTPMVLLSATVPPSMERDLKTRYASNFFYYQSTHNMQKRNLYLQNRAECEVLQKKIATEYKDNVISTVYHAKLAPEEKIANQNAFMQETLLSRNMFATSAFAMGIDTNIKPIINYGDMPDSLLDYAQASDSGWRMQPSA</sequence>
<evidence type="ECO:0000256" key="1">
    <source>
        <dbReference type="ARBA" id="ARBA00005446"/>
    </source>
</evidence>
<protein>
    <submittedName>
        <fullName evidence="2">Uncharacterized protein</fullName>
    </submittedName>
</protein>
<dbReference type="SUPFAM" id="SSF52540">
    <property type="entry name" value="P-loop containing nucleoside triphosphate hydrolases"/>
    <property type="match status" value="1"/>
</dbReference>
<dbReference type="PANTHER" id="PTHR13710">
    <property type="entry name" value="DNA HELICASE RECQ FAMILY MEMBER"/>
    <property type="match status" value="1"/>
</dbReference>
<dbReference type="GO" id="GO:0005634">
    <property type="term" value="C:nucleus"/>
    <property type="evidence" value="ECO:0007669"/>
    <property type="project" value="TreeGrafter"/>
</dbReference>
<dbReference type="GO" id="GO:0000724">
    <property type="term" value="P:double-strand break repair via homologous recombination"/>
    <property type="evidence" value="ECO:0007669"/>
    <property type="project" value="TreeGrafter"/>
</dbReference>
<dbReference type="InterPro" id="IPR027417">
    <property type="entry name" value="P-loop_NTPase"/>
</dbReference>
<dbReference type="Gene3D" id="3.40.50.300">
    <property type="entry name" value="P-loop containing nucleotide triphosphate hydrolases"/>
    <property type="match status" value="2"/>
</dbReference>
<dbReference type="AlphaFoldDB" id="A0A0C9LX24"/>
<accession>A0A0C9LX24</accession>
<name>A0A0C9LX24_9FUNG</name>